<protein>
    <recommendedName>
        <fullName evidence="4">Zn(2)-C6 fungal-type domain-containing protein</fullName>
    </recommendedName>
</protein>
<dbReference type="Proteomes" id="UP000009886">
    <property type="component" value="Unassembled WGS sequence"/>
</dbReference>
<evidence type="ECO:0000256" key="1">
    <source>
        <dbReference type="SAM" id="MobiDB-lite"/>
    </source>
</evidence>
<dbReference type="HOGENOM" id="CLU_1982322_0_0_1"/>
<name>K9FBU2_PEND1</name>
<evidence type="ECO:0000313" key="3">
    <source>
        <dbReference type="Proteomes" id="UP000009886"/>
    </source>
</evidence>
<feature type="region of interest" description="Disordered" evidence="1">
    <location>
        <begin position="97"/>
        <end position="126"/>
    </location>
</feature>
<comment type="caution">
    <text evidence="2">The sequence shown here is derived from an EMBL/GenBank/DDBJ whole genome shotgun (WGS) entry which is preliminary data.</text>
</comment>
<feature type="compositionally biased region" description="Polar residues" evidence="1">
    <location>
        <begin position="100"/>
        <end position="126"/>
    </location>
</feature>
<evidence type="ECO:0000313" key="2">
    <source>
        <dbReference type="EMBL" id="EKV06689.1"/>
    </source>
</evidence>
<organism evidence="2 3">
    <name type="scientific">Penicillium digitatum (strain Pd1 / CECT 20795)</name>
    <name type="common">Green mold</name>
    <dbReference type="NCBI Taxonomy" id="1170230"/>
    <lineage>
        <taxon>Eukaryota</taxon>
        <taxon>Fungi</taxon>
        <taxon>Dikarya</taxon>
        <taxon>Ascomycota</taxon>
        <taxon>Pezizomycotina</taxon>
        <taxon>Eurotiomycetes</taxon>
        <taxon>Eurotiomycetidae</taxon>
        <taxon>Eurotiales</taxon>
        <taxon>Aspergillaceae</taxon>
        <taxon>Penicillium</taxon>
    </lineage>
</organism>
<evidence type="ECO:0008006" key="4">
    <source>
        <dbReference type="Google" id="ProtNLM"/>
    </source>
</evidence>
<gene>
    <name evidence="2" type="ORF">PDIP_77250</name>
</gene>
<dbReference type="KEGG" id="pdp:PDIP_77250"/>
<dbReference type="OrthoDB" id="2441642at2759"/>
<accession>K9FBU2</accession>
<dbReference type="AlphaFoldDB" id="K9FBU2"/>
<reference evidence="3" key="1">
    <citation type="journal article" date="2012" name="BMC Genomics">
        <title>Genome sequence of the necrotrophic fungus Penicillium digitatum, the main postharvest pathogen of citrus.</title>
        <authorList>
            <person name="Marcet-Houben M."/>
            <person name="Ballester A.-R."/>
            <person name="de la Fuente B."/>
            <person name="Harries E."/>
            <person name="Marcos J.F."/>
            <person name="Gonzalez-Candelas L."/>
            <person name="Gabaldon T."/>
        </authorList>
    </citation>
    <scope>NUCLEOTIDE SEQUENCE [LARGE SCALE GENOMIC DNA]</scope>
    <source>
        <strain evidence="3">Pd1 / CECT 20795</strain>
    </source>
</reference>
<dbReference type="EMBL" id="AKCU01000473">
    <property type="protein sequence ID" value="EKV06689.1"/>
    <property type="molecule type" value="Genomic_DNA"/>
</dbReference>
<proteinExistence type="predicted"/>
<sequence length="126" mass="13291">MCRSQKCMRCRDRGMKCGDPAKATTRNGASAVNQYPFISTTSDAISLDCTMPQGLVNSTGTTSPALGYSTIAESGPVHPDPTVVPIIDAEEVCDRWLRPHTSSSTGQEPKSPSSGIRTLSSISPAC</sequence>
<dbReference type="VEuPathDB" id="FungiDB:PDIP_77250"/>